<accession>A0A8D8LDY0</accession>
<keyword evidence="1" id="KW-0812">Transmembrane</keyword>
<evidence type="ECO:0000313" key="2">
    <source>
        <dbReference type="EMBL" id="CAG6604097.1"/>
    </source>
</evidence>
<dbReference type="EMBL" id="HBUE01245487">
    <property type="protein sequence ID" value="CAG6551797.1"/>
    <property type="molecule type" value="Transcribed_RNA"/>
</dbReference>
<evidence type="ECO:0000256" key="1">
    <source>
        <dbReference type="SAM" id="Phobius"/>
    </source>
</evidence>
<protein>
    <submittedName>
        <fullName evidence="2">(northern house mosquito) hypothetical protein</fullName>
    </submittedName>
</protein>
<name>A0A8D8LDY0_CULPI</name>
<feature type="transmembrane region" description="Helical" evidence="1">
    <location>
        <begin position="21"/>
        <end position="43"/>
    </location>
</feature>
<proteinExistence type="predicted"/>
<reference evidence="2" key="1">
    <citation type="submission" date="2021-05" db="EMBL/GenBank/DDBJ databases">
        <authorList>
            <person name="Alioto T."/>
            <person name="Alioto T."/>
            <person name="Gomez Garrido J."/>
        </authorList>
    </citation>
    <scope>NUCLEOTIDE SEQUENCE</scope>
</reference>
<sequence length="118" mass="13843">MTRRPHKQNRTKAATKVFPSSLFFSLHFFTVCFLFFHSIKIWIFTLERKIPRFHLHKRRTKTHTHVAVQFFVLNQPTTLHFLLAHPSQHATQNQVLVPVSSCVSKITTKKHSHTSAKN</sequence>
<dbReference type="AlphaFoldDB" id="A0A8D8LDY0"/>
<dbReference type="EMBL" id="HBUE01352587">
    <property type="protein sequence ID" value="CAG6604097.1"/>
    <property type="molecule type" value="Transcribed_RNA"/>
</dbReference>
<keyword evidence="1" id="KW-1133">Transmembrane helix</keyword>
<keyword evidence="1" id="KW-0472">Membrane</keyword>
<organism evidence="2">
    <name type="scientific">Culex pipiens</name>
    <name type="common">House mosquito</name>
    <dbReference type="NCBI Taxonomy" id="7175"/>
    <lineage>
        <taxon>Eukaryota</taxon>
        <taxon>Metazoa</taxon>
        <taxon>Ecdysozoa</taxon>
        <taxon>Arthropoda</taxon>
        <taxon>Hexapoda</taxon>
        <taxon>Insecta</taxon>
        <taxon>Pterygota</taxon>
        <taxon>Neoptera</taxon>
        <taxon>Endopterygota</taxon>
        <taxon>Diptera</taxon>
        <taxon>Nematocera</taxon>
        <taxon>Culicoidea</taxon>
        <taxon>Culicidae</taxon>
        <taxon>Culicinae</taxon>
        <taxon>Culicini</taxon>
        <taxon>Culex</taxon>
        <taxon>Culex</taxon>
    </lineage>
</organism>